<evidence type="ECO:0000256" key="1">
    <source>
        <dbReference type="ARBA" id="ARBA00004123"/>
    </source>
</evidence>
<dbReference type="SUPFAM" id="SSF55874">
    <property type="entry name" value="ATPase domain of HSP90 chaperone/DNA topoisomerase II/histidine kinase"/>
    <property type="match status" value="1"/>
</dbReference>
<feature type="compositionally biased region" description="Basic and acidic residues" evidence="20">
    <location>
        <begin position="533"/>
        <end position="543"/>
    </location>
</feature>
<evidence type="ECO:0000256" key="8">
    <source>
        <dbReference type="ARBA" id="ARBA00022759"/>
    </source>
</evidence>
<name>A0A6V7Q7U1_ANACO</name>
<dbReference type="GO" id="GO:0015031">
    <property type="term" value="P:protein transport"/>
    <property type="evidence" value="ECO:0007669"/>
    <property type="project" value="UniProtKB-KW"/>
</dbReference>
<dbReference type="PANTHER" id="PTHR23336:SF80">
    <property type="entry name" value="PROTEIN MICRORCHIDIA 7-LIKE"/>
    <property type="match status" value="1"/>
</dbReference>
<dbReference type="GO" id="GO:0004519">
    <property type="term" value="F:endonuclease activity"/>
    <property type="evidence" value="ECO:0007669"/>
    <property type="project" value="UniProtKB-KW"/>
</dbReference>
<keyword evidence="11" id="KW-0931">ER-Golgi transport</keyword>
<keyword evidence="5" id="KW-0813">Transport</keyword>
<dbReference type="AlphaFoldDB" id="A0A6V7Q7U1"/>
<keyword evidence="18" id="KW-0539">Nucleus</keyword>
<keyword evidence="7" id="KW-0378">Hydrolase</keyword>
<keyword evidence="8" id="KW-0255">Endonuclease</keyword>
<evidence type="ECO:0000256" key="21">
    <source>
        <dbReference type="SAM" id="Phobius"/>
    </source>
</evidence>
<dbReference type="GO" id="GO:0016887">
    <property type="term" value="F:ATP hydrolysis activity"/>
    <property type="evidence" value="ECO:0007669"/>
    <property type="project" value="InterPro"/>
</dbReference>
<evidence type="ECO:0000256" key="9">
    <source>
        <dbReference type="ARBA" id="ARBA00022763"/>
    </source>
</evidence>
<feature type="compositionally biased region" description="Polar residues" evidence="20">
    <location>
        <begin position="544"/>
        <end position="564"/>
    </location>
</feature>
<organism evidence="23">
    <name type="scientific">Ananas comosus var. bracteatus</name>
    <name type="common">red pineapple</name>
    <dbReference type="NCBI Taxonomy" id="296719"/>
    <lineage>
        <taxon>Eukaryota</taxon>
        <taxon>Viridiplantae</taxon>
        <taxon>Streptophyta</taxon>
        <taxon>Embryophyta</taxon>
        <taxon>Tracheophyta</taxon>
        <taxon>Spermatophyta</taxon>
        <taxon>Magnoliopsida</taxon>
        <taxon>Liliopsida</taxon>
        <taxon>Poales</taxon>
        <taxon>Bromeliaceae</taxon>
        <taxon>Bromelioideae</taxon>
        <taxon>Ananas</taxon>
    </lineage>
</organism>
<keyword evidence="10" id="KW-0256">Endoplasmic reticulum</keyword>
<evidence type="ECO:0000256" key="5">
    <source>
        <dbReference type="ARBA" id="ARBA00022448"/>
    </source>
</evidence>
<evidence type="ECO:0000256" key="17">
    <source>
        <dbReference type="ARBA" id="ARBA00023204"/>
    </source>
</evidence>
<proteinExistence type="inferred from homology"/>
<feature type="compositionally biased region" description="Basic and acidic residues" evidence="20">
    <location>
        <begin position="914"/>
        <end position="933"/>
    </location>
</feature>
<comment type="similarity">
    <text evidence="3">Belongs to the MORC ATPase protein family.</text>
</comment>
<feature type="transmembrane region" description="Helical" evidence="21">
    <location>
        <begin position="1017"/>
        <end position="1036"/>
    </location>
</feature>
<dbReference type="GO" id="GO:0031047">
    <property type="term" value="P:regulatory ncRNA-mediated gene silencing"/>
    <property type="evidence" value="ECO:0007669"/>
    <property type="project" value="UniProtKB-KW"/>
</dbReference>
<evidence type="ECO:0000256" key="10">
    <source>
        <dbReference type="ARBA" id="ARBA00022824"/>
    </source>
</evidence>
<evidence type="ECO:0000256" key="12">
    <source>
        <dbReference type="ARBA" id="ARBA00022927"/>
    </source>
</evidence>
<dbReference type="GO" id="GO:0005789">
    <property type="term" value="C:endoplasmic reticulum membrane"/>
    <property type="evidence" value="ECO:0007669"/>
    <property type="project" value="UniProtKB-SubCell"/>
</dbReference>
<evidence type="ECO:0000256" key="7">
    <source>
        <dbReference type="ARBA" id="ARBA00022722"/>
    </source>
</evidence>
<evidence type="ECO:0000259" key="22">
    <source>
        <dbReference type="Pfam" id="PF17942"/>
    </source>
</evidence>
<feature type="region of interest" description="Disordered" evidence="20">
    <location>
        <begin position="588"/>
        <end position="624"/>
    </location>
</feature>
<dbReference type="InterPro" id="IPR019150">
    <property type="entry name" value="Vesicle_transport_protein_Use1"/>
</dbReference>
<gene>
    <name evidence="23" type="ORF">CB5_LOCUS22252</name>
</gene>
<keyword evidence="7" id="KW-0540">Nuclease</keyword>
<evidence type="ECO:0000256" key="14">
    <source>
        <dbReference type="ARBA" id="ARBA00023054"/>
    </source>
</evidence>
<dbReference type="EMBL" id="LR862133">
    <property type="protein sequence ID" value="CAD1839041.1"/>
    <property type="molecule type" value="Genomic_DNA"/>
</dbReference>
<keyword evidence="6 21" id="KW-0812">Transmembrane</keyword>
<dbReference type="GO" id="GO:0031349">
    <property type="term" value="P:positive regulation of defense response"/>
    <property type="evidence" value="ECO:0007669"/>
    <property type="project" value="UniProtKB-ARBA"/>
</dbReference>
<evidence type="ECO:0000256" key="15">
    <source>
        <dbReference type="ARBA" id="ARBA00023136"/>
    </source>
</evidence>
<reference evidence="23" key="1">
    <citation type="submission" date="2020-07" db="EMBL/GenBank/DDBJ databases">
        <authorList>
            <person name="Lin J."/>
        </authorList>
    </citation>
    <scope>NUCLEOTIDE SEQUENCE</scope>
</reference>
<evidence type="ECO:0000256" key="19">
    <source>
        <dbReference type="SAM" id="Coils"/>
    </source>
</evidence>
<dbReference type="InterPro" id="IPR041006">
    <property type="entry name" value="Morc_S5"/>
</dbReference>
<evidence type="ECO:0000256" key="16">
    <source>
        <dbReference type="ARBA" id="ARBA00023158"/>
    </source>
</evidence>
<accession>A0A6V7Q7U1</accession>
<dbReference type="InterPro" id="IPR045261">
    <property type="entry name" value="MORC_ATPase"/>
</dbReference>
<feature type="domain" description="Morc S5" evidence="22">
    <location>
        <begin position="373"/>
        <end position="517"/>
    </location>
</feature>
<feature type="coiled-coil region" evidence="19">
    <location>
        <begin position="685"/>
        <end position="740"/>
    </location>
</feature>
<dbReference type="Pfam" id="PF13589">
    <property type="entry name" value="HATPase_c_3"/>
    <property type="match status" value="1"/>
</dbReference>
<evidence type="ECO:0000256" key="13">
    <source>
        <dbReference type="ARBA" id="ARBA00022989"/>
    </source>
</evidence>
<keyword evidence="13 21" id="KW-1133">Transmembrane helix</keyword>
<dbReference type="Pfam" id="PF17942">
    <property type="entry name" value="Morc6_S5"/>
    <property type="match status" value="1"/>
</dbReference>
<keyword evidence="9" id="KW-0227">DNA damage</keyword>
<keyword evidence="14 19" id="KW-0175">Coiled coil</keyword>
<dbReference type="Pfam" id="PF09753">
    <property type="entry name" value="Use1"/>
    <property type="match status" value="1"/>
</dbReference>
<dbReference type="PANTHER" id="PTHR23336">
    <property type="entry name" value="ZINC FINGER CW-TYPE COILED-COIL DOMAIN PROTEIN 3"/>
    <property type="match status" value="1"/>
</dbReference>
<comment type="subcellular location">
    <subcellularLocation>
        <location evidence="2">Endoplasmic reticulum membrane</location>
        <topology evidence="2">Single-pass type IV membrane protein</topology>
    </subcellularLocation>
    <subcellularLocation>
        <location evidence="1">Nucleus</location>
    </subcellularLocation>
</comment>
<evidence type="ECO:0000256" key="18">
    <source>
        <dbReference type="ARBA" id="ARBA00023242"/>
    </source>
</evidence>
<evidence type="ECO:0000313" key="23">
    <source>
        <dbReference type="EMBL" id="CAD1839041.1"/>
    </source>
</evidence>
<comment type="similarity">
    <text evidence="4">Belongs to the USE1 family.</text>
</comment>
<sequence>MGAHVKEEAVAAAASPLGSDSEDSEEDWRRMISTKRPAKRAKVEDLLPFGFLDPLPGPAPVLMPMPISVVRPPPPQEDEEDKDREECGVATAAAQCRQFWKAGDYDGPPQAEDSASSSAGMDHVRVHPKFLHSNATSHKWALGVNLQVAFSFSLKVCNGATFVNVDTLENKKGRSKMLLVEDNGGGINPDKMRQCMSLGYSTKSKSTNTIGQYGNGFKTSTMRLGADVIVFSRCSGKDGESPTQSIGMLSYTFLTSTGKEDIVVPIIDYERREQRWSMLTRTSAESWSNNLDTIIQWSPYSSEADLLQQFNSMTDQGTRIVIYNLWEDDEGELELDFIQWWQDIQIRGVNRDEKKIEMAKKFPNSRHFLTYRHSLRSYASILYLRLPPSFRMILRGKEIEHHNIVDDMMMKTEVIYRPQTFAYGPSKDPNMCVVVNLGFAKDAKDHIDIQGFNVYHKNRLIKPFWRVWNAAGSGGRGVIGVLEANFIKPAHDKQDFERTTVFTRLEARLNWIQKNYWKDNCDRIGYAAKRKKSTNELDDRESPENLSSKNNPNHNRSSRNVSPNNDDKLNDFGKCQIPKKVYSHSNYHNAEKCGGTQHKDSADTAESGNVSRIPSTRRKESQNFTNGNFVEVKNTDNCRMAEACTSNGGTQIAKIPRGYNAEVQDTKNIKFNGGGASRTDSSLGIEQLTSQNEALKNRIKEIEQLSMKERDRTKLLAAKLEEAEQLVEKLTKEQEALLDIFAEERCRRDSEEERLRKKLEAASHVARTWPPPPRAICCLTCARWTWRCCIHSVGPQNSLLIMGLSKTEVNLRRLLAAAPQQQNQAKLIHYVTTLREQLEQLGAETTPEGIPSVSKAKLNEYSEKIEALAAKVAASPPEAVSELHENRVDENSPRSEQVRDPITSSAGLRRRATAHREVGEGSHEPQETDLGKPIRLDAEAQAHIEKHRKLQEDLTDEMVGLARQLKESSLLMNQSLQDTEKILDSTERAVEHSLASTGHANVRTVEVSSETSKTTCFQWLLIFVMTCVFVMVVLLIRIT</sequence>
<keyword evidence="15 21" id="KW-0472">Membrane</keyword>
<dbReference type="GO" id="GO:0005634">
    <property type="term" value="C:nucleus"/>
    <property type="evidence" value="ECO:0007669"/>
    <property type="project" value="UniProtKB-SubCell"/>
</dbReference>
<evidence type="ECO:0000256" key="6">
    <source>
        <dbReference type="ARBA" id="ARBA00022692"/>
    </source>
</evidence>
<evidence type="ECO:0000256" key="20">
    <source>
        <dbReference type="SAM" id="MobiDB-lite"/>
    </source>
</evidence>
<feature type="compositionally biased region" description="Polar residues" evidence="20">
    <location>
        <begin position="604"/>
        <end position="614"/>
    </location>
</feature>
<evidence type="ECO:0000256" key="4">
    <source>
        <dbReference type="ARBA" id="ARBA00007891"/>
    </source>
</evidence>
<feature type="region of interest" description="Disordered" evidence="20">
    <location>
        <begin position="530"/>
        <end position="573"/>
    </location>
</feature>
<evidence type="ECO:0000256" key="3">
    <source>
        <dbReference type="ARBA" id="ARBA00007845"/>
    </source>
</evidence>
<dbReference type="InterPro" id="IPR036890">
    <property type="entry name" value="HATPase_C_sf"/>
</dbReference>
<feature type="region of interest" description="Disordered" evidence="20">
    <location>
        <begin position="874"/>
        <end position="933"/>
    </location>
</feature>
<keyword evidence="12" id="KW-0653">Protein transport</keyword>
<protein>
    <recommendedName>
        <fullName evidence="22">Morc S5 domain-containing protein</fullName>
    </recommendedName>
</protein>
<keyword evidence="17" id="KW-0234">DNA repair</keyword>
<dbReference type="GO" id="GO:0016192">
    <property type="term" value="P:vesicle-mediated transport"/>
    <property type="evidence" value="ECO:0007669"/>
    <property type="project" value="UniProtKB-KW"/>
</dbReference>
<dbReference type="Gene3D" id="3.30.565.10">
    <property type="entry name" value="Histidine kinase-like ATPase, C-terminal domain"/>
    <property type="match status" value="1"/>
</dbReference>
<dbReference type="CDD" id="cd15860">
    <property type="entry name" value="SNARE_USE1"/>
    <property type="match status" value="1"/>
</dbReference>
<evidence type="ECO:0000256" key="11">
    <source>
        <dbReference type="ARBA" id="ARBA00022892"/>
    </source>
</evidence>
<feature type="compositionally biased region" description="Basic and acidic residues" evidence="20">
    <location>
        <begin position="881"/>
        <end position="899"/>
    </location>
</feature>
<keyword evidence="16" id="KW-0943">RNA-mediated gene silencing</keyword>
<feature type="region of interest" description="Disordered" evidence="20">
    <location>
        <begin position="1"/>
        <end position="39"/>
    </location>
</feature>
<dbReference type="GO" id="GO:0006281">
    <property type="term" value="P:DNA repair"/>
    <property type="evidence" value="ECO:0007669"/>
    <property type="project" value="UniProtKB-KW"/>
</dbReference>
<evidence type="ECO:0000256" key="2">
    <source>
        <dbReference type="ARBA" id="ARBA00004163"/>
    </source>
</evidence>